<keyword evidence="2" id="KW-0964">Secreted</keyword>
<dbReference type="PANTHER" id="PTHR33353:SF19">
    <property type="entry name" value="GLYCOSYLHYDROLASE FAMILY 61-8 PROTEIN"/>
    <property type="match status" value="1"/>
</dbReference>
<keyword evidence="2" id="KW-0136">Cellulose degradation</keyword>
<protein>
    <recommendedName>
        <fullName evidence="2">AA9 family lytic polysaccharide monooxygenase</fullName>
        <ecNumber evidence="2">1.14.99.56</ecNumber>
    </recommendedName>
    <alternativeName>
        <fullName evidence="2">Endo-beta-1,4-glucanase</fullName>
    </alternativeName>
    <alternativeName>
        <fullName evidence="2">Glycosyl hydrolase 61 family protein</fullName>
    </alternativeName>
</protein>
<dbReference type="GO" id="GO:0030245">
    <property type="term" value="P:cellulose catabolic process"/>
    <property type="evidence" value="ECO:0007669"/>
    <property type="project" value="UniProtKB-UniRule"/>
</dbReference>
<dbReference type="Proteomes" id="UP001175227">
    <property type="component" value="Unassembled WGS sequence"/>
</dbReference>
<keyword evidence="1 2" id="KW-1015">Disulfide bond</keyword>
<dbReference type="EMBL" id="JAUEPR010000019">
    <property type="protein sequence ID" value="KAK0476792.1"/>
    <property type="molecule type" value="Genomic_DNA"/>
</dbReference>
<sequence>MDASKAQSWSELLKMFASIVSLAIALTQITQAAAHGGVLGYKIANTYYNGFLAYNTPVGQSSIQREWDSYNPITNPVDPSLSCNINGAVLAQQKSATVPAGSSVTAYWNQWPHTIGPVMVYMAKCPSTCSSATTSALEWFKIDQAGLISGALDGGLWGMGELVANNNSWTSTIPASLAPGEYFIRHELLAIHTPDQPQFYPECAQLILTGNGNASPSGSFLVKFPGAYSASDPSVTIDIYTSANQVATSYIIPGPAVWQG</sequence>
<evidence type="ECO:0000256" key="2">
    <source>
        <dbReference type="RuleBase" id="RU368122"/>
    </source>
</evidence>
<evidence type="ECO:0000256" key="3">
    <source>
        <dbReference type="SAM" id="SignalP"/>
    </source>
</evidence>
<comment type="function">
    <text evidence="2">Lytic polysaccharide monooxygenase (LMPO) that depolymerizes crystalline and amorphous polysaccharides via the oxidation of scissile alpha- or beta-(1-4)-glycosidic bonds, yielding C1 and/or C4 oxidation products. Catalysis by LPMOs requires the reduction of the active-site copper from Cu(II) to Cu(I) by a reducing agent and H(2)O(2) or O(2) as a cosubstrate.</text>
</comment>
<dbReference type="AlphaFoldDB" id="A0AA39P3B7"/>
<organism evidence="5 6">
    <name type="scientific">Armillaria novae-zelandiae</name>
    <dbReference type="NCBI Taxonomy" id="153914"/>
    <lineage>
        <taxon>Eukaryota</taxon>
        <taxon>Fungi</taxon>
        <taxon>Dikarya</taxon>
        <taxon>Basidiomycota</taxon>
        <taxon>Agaricomycotina</taxon>
        <taxon>Agaricomycetes</taxon>
        <taxon>Agaricomycetidae</taxon>
        <taxon>Agaricales</taxon>
        <taxon>Marasmiineae</taxon>
        <taxon>Physalacriaceae</taxon>
        <taxon>Armillaria</taxon>
    </lineage>
</organism>
<comment type="caution">
    <text evidence="5">The sequence shown here is derived from an EMBL/GenBank/DDBJ whole genome shotgun (WGS) entry which is preliminary data.</text>
</comment>
<comment type="domain">
    <text evidence="2">Has a modular structure: an endo-beta-1,4-glucanase catalytic module at the N-terminus, a linker rich in serines and threonines, and a C-terminal carbohydrate-binding module (CBM).</text>
</comment>
<dbReference type="InterPro" id="IPR005103">
    <property type="entry name" value="AA9_LPMO"/>
</dbReference>
<dbReference type="Gene3D" id="2.70.50.70">
    <property type="match status" value="1"/>
</dbReference>
<feature type="domain" description="Auxiliary Activity family 9 catalytic" evidence="4">
    <location>
        <begin position="35"/>
        <end position="250"/>
    </location>
</feature>
<keyword evidence="3" id="KW-0732">Signal</keyword>
<evidence type="ECO:0000256" key="1">
    <source>
        <dbReference type="ARBA" id="ARBA00023157"/>
    </source>
</evidence>
<dbReference type="InterPro" id="IPR049892">
    <property type="entry name" value="AA9"/>
</dbReference>
<evidence type="ECO:0000259" key="4">
    <source>
        <dbReference type="Pfam" id="PF03443"/>
    </source>
</evidence>
<keyword evidence="2" id="KW-0624">Polysaccharide degradation</keyword>
<dbReference type="EC" id="1.14.99.56" evidence="2"/>
<evidence type="ECO:0000313" key="6">
    <source>
        <dbReference type="Proteomes" id="UP001175227"/>
    </source>
</evidence>
<gene>
    <name evidence="5" type="ORF">IW261DRAFT_1637259</name>
</gene>
<dbReference type="CDD" id="cd21175">
    <property type="entry name" value="LPMO_AA9"/>
    <property type="match status" value="1"/>
</dbReference>
<name>A0AA39P3B7_9AGAR</name>
<dbReference type="GO" id="GO:0030248">
    <property type="term" value="F:cellulose binding"/>
    <property type="evidence" value="ECO:0007669"/>
    <property type="project" value="UniProtKB-UniRule"/>
</dbReference>
<dbReference type="GO" id="GO:0008810">
    <property type="term" value="F:cellulase activity"/>
    <property type="evidence" value="ECO:0007669"/>
    <property type="project" value="UniProtKB-UniRule"/>
</dbReference>
<feature type="chain" id="PRO_5041309150" description="AA9 family lytic polysaccharide monooxygenase" evidence="3">
    <location>
        <begin position="33"/>
        <end position="260"/>
    </location>
</feature>
<keyword evidence="6" id="KW-1185">Reference proteome</keyword>
<dbReference type="PANTHER" id="PTHR33353">
    <property type="entry name" value="PUTATIVE (AFU_ORTHOLOGUE AFUA_1G12560)-RELATED"/>
    <property type="match status" value="1"/>
</dbReference>
<dbReference type="Pfam" id="PF03443">
    <property type="entry name" value="AA9"/>
    <property type="match status" value="1"/>
</dbReference>
<reference evidence="5" key="1">
    <citation type="submission" date="2023-06" db="EMBL/GenBank/DDBJ databases">
        <authorList>
            <consortium name="Lawrence Berkeley National Laboratory"/>
            <person name="Ahrendt S."/>
            <person name="Sahu N."/>
            <person name="Indic B."/>
            <person name="Wong-Bajracharya J."/>
            <person name="Merenyi Z."/>
            <person name="Ke H.-M."/>
            <person name="Monk M."/>
            <person name="Kocsube S."/>
            <person name="Drula E."/>
            <person name="Lipzen A."/>
            <person name="Balint B."/>
            <person name="Henrissat B."/>
            <person name="Andreopoulos B."/>
            <person name="Martin F.M."/>
            <person name="Harder C.B."/>
            <person name="Rigling D."/>
            <person name="Ford K.L."/>
            <person name="Foster G.D."/>
            <person name="Pangilinan J."/>
            <person name="Papanicolaou A."/>
            <person name="Barry K."/>
            <person name="LaButti K."/>
            <person name="Viragh M."/>
            <person name="Koriabine M."/>
            <person name="Yan M."/>
            <person name="Riley R."/>
            <person name="Champramary S."/>
            <person name="Plett K.L."/>
            <person name="Tsai I.J."/>
            <person name="Slot J."/>
            <person name="Sipos G."/>
            <person name="Plett J."/>
            <person name="Nagy L.G."/>
            <person name="Grigoriev I.V."/>
        </authorList>
    </citation>
    <scope>NUCLEOTIDE SEQUENCE</scope>
    <source>
        <strain evidence="5">ICMP 16352</strain>
    </source>
</reference>
<feature type="signal peptide" evidence="3">
    <location>
        <begin position="1"/>
        <end position="32"/>
    </location>
</feature>
<proteinExistence type="predicted"/>
<keyword evidence="5" id="KW-0378">Hydrolase</keyword>
<accession>A0AA39P3B7</accession>
<comment type="catalytic activity">
    <reaction evidence="2">
        <text>[(1-&gt;4)-beta-D-glucosyl]n+m + reduced acceptor + O2 = 4-dehydro-beta-D-glucosyl-[(1-&gt;4)-beta-D-glucosyl]n-1 + [(1-&gt;4)-beta-D-glucosyl]m + acceptor + H2O.</text>
        <dbReference type="EC" id="1.14.99.56"/>
    </reaction>
</comment>
<evidence type="ECO:0000313" key="5">
    <source>
        <dbReference type="EMBL" id="KAK0476792.1"/>
    </source>
</evidence>
<comment type="subcellular location">
    <subcellularLocation>
        <location evidence="2">Secreted</location>
    </subcellularLocation>
</comment>
<dbReference type="GO" id="GO:0005576">
    <property type="term" value="C:extracellular region"/>
    <property type="evidence" value="ECO:0007669"/>
    <property type="project" value="UniProtKB-SubCell"/>
</dbReference>
<keyword evidence="2" id="KW-0119">Carbohydrate metabolism</keyword>